<proteinExistence type="predicted"/>
<comment type="caution">
    <text evidence="1">The sequence shown here is derived from an EMBL/GenBank/DDBJ whole genome shotgun (WGS) entry which is preliminary data.</text>
</comment>
<name>A0ABY0TBK3_9PROT</name>
<evidence type="ECO:0000313" key="1">
    <source>
        <dbReference type="EMBL" id="SDQ58330.1"/>
    </source>
</evidence>
<reference evidence="1 2" key="1">
    <citation type="submission" date="2016-10" db="EMBL/GenBank/DDBJ databases">
        <authorList>
            <person name="Varghese N."/>
            <person name="Submissions S."/>
        </authorList>
    </citation>
    <scope>NUCLEOTIDE SEQUENCE [LARGE SCALE GENOMIC DNA]</scope>
    <source>
        <strain evidence="1 2">Nl1</strain>
    </source>
</reference>
<accession>A0ABY0TBK3</accession>
<organism evidence="1 2">
    <name type="scientific">Nitrosospira multiformis</name>
    <dbReference type="NCBI Taxonomy" id="1231"/>
    <lineage>
        <taxon>Bacteria</taxon>
        <taxon>Pseudomonadati</taxon>
        <taxon>Pseudomonadota</taxon>
        <taxon>Betaproteobacteria</taxon>
        <taxon>Nitrosomonadales</taxon>
        <taxon>Nitrosomonadaceae</taxon>
        <taxon>Nitrosospira</taxon>
    </lineage>
</organism>
<gene>
    <name evidence="1" type="ORF">SAMN05216402_1420</name>
</gene>
<protein>
    <submittedName>
        <fullName evidence="1">Uncharacterized protein</fullName>
    </submittedName>
</protein>
<evidence type="ECO:0000313" key="2">
    <source>
        <dbReference type="Proteomes" id="UP000183471"/>
    </source>
</evidence>
<sequence>MAYSLAVSAYLERIDGLLKDGTDASLLYAALELRCGVEARMKEYLEPLEHIPKSQKKEWAIAKLARSIEKAFRVGDKIMIFTVRSHRLDTECTLMYTPVSSRLQEVTNRLGVYLHFPKDNSVPDPTWWNHLRELICEGYGELLLANSGELIGLPLLHKPTGRINVRAVIPNGDPRENFIAELVASGEAHVINVQYIEPRPGKKIFGIDGN</sequence>
<dbReference type="Proteomes" id="UP000183471">
    <property type="component" value="Unassembled WGS sequence"/>
</dbReference>
<keyword evidence="2" id="KW-1185">Reference proteome</keyword>
<dbReference type="EMBL" id="FNKY01000001">
    <property type="protein sequence ID" value="SDQ58330.1"/>
    <property type="molecule type" value="Genomic_DNA"/>
</dbReference>
<dbReference type="RefSeq" id="WP_074631699.1">
    <property type="nucleotide sequence ID" value="NZ_FNKY01000001.1"/>
</dbReference>